<dbReference type="EMBL" id="JARKIF010000015">
    <property type="protein sequence ID" value="KAJ7622432.1"/>
    <property type="molecule type" value="Genomic_DNA"/>
</dbReference>
<dbReference type="Proteomes" id="UP001221142">
    <property type="component" value="Unassembled WGS sequence"/>
</dbReference>
<organism evidence="1 2">
    <name type="scientific">Roridomyces roridus</name>
    <dbReference type="NCBI Taxonomy" id="1738132"/>
    <lineage>
        <taxon>Eukaryota</taxon>
        <taxon>Fungi</taxon>
        <taxon>Dikarya</taxon>
        <taxon>Basidiomycota</taxon>
        <taxon>Agaricomycotina</taxon>
        <taxon>Agaricomycetes</taxon>
        <taxon>Agaricomycetidae</taxon>
        <taxon>Agaricales</taxon>
        <taxon>Marasmiineae</taxon>
        <taxon>Mycenaceae</taxon>
        <taxon>Roridomyces</taxon>
    </lineage>
</organism>
<protein>
    <recommendedName>
        <fullName evidence="3">F-box domain-containing protein</fullName>
    </recommendedName>
</protein>
<accession>A0AAD7BIX2</accession>
<evidence type="ECO:0000313" key="2">
    <source>
        <dbReference type="Proteomes" id="UP001221142"/>
    </source>
</evidence>
<feature type="non-terminal residue" evidence="1">
    <location>
        <position position="350"/>
    </location>
</feature>
<comment type="caution">
    <text evidence="1">The sequence shown here is derived from an EMBL/GenBank/DDBJ whole genome shotgun (WGS) entry which is preliminary data.</text>
</comment>
<gene>
    <name evidence="1" type="ORF">FB45DRAFT_838535</name>
</gene>
<sequence>MLCFQCGAAVDLTSARMPPTISYSIREELLTSNLCPLDSEIPSIKRLLADPQPRVEALNAQIGGLQAALANLVRERDDLVSHAERYRAVLSPIRRVPPELVAEVFRLVPFTRKIQNKTVTKPPWTLGHICSSWRETALGCPLLWRSFTLTTSNFRSEAMITAQLPRTANVPLLVNFEWNNDADGGACALLGLLLPHSSRWQSLRIRCHHHAAAEIVLESLQVIKGRISQLEKLEFFVGRTVHPTPSNKWEMFSISPRLSEVLLTEVLWHGYSPQFSIPWSQIRNYRAVLTSIQQLDILSKSPNLVGCSIGFDDALSTHGDTMVVLPLLRRLSVEGSSILDHITAPSLEHL</sequence>
<reference evidence="1" key="1">
    <citation type="submission" date="2023-03" db="EMBL/GenBank/DDBJ databases">
        <title>Massive genome expansion in bonnet fungi (Mycena s.s.) driven by repeated elements and novel gene families across ecological guilds.</title>
        <authorList>
            <consortium name="Lawrence Berkeley National Laboratory"/>
            <person name="Harder C.B."/>
            <person name="Miyauchi S."/>
            <person name="Viragh M."/>
            <person name="Kuo A."/>
            <person name="Thoen E."/>
            <person name="Andreopoulos B."/>
            <person name="Lu D."/>
            <person name="Skrede I."/>
            <person name="Drula E."/>
            <person name="Henrissat B."/>
            <person name="Morin E."/>
            <person name="Kohler A."/>
            <person name="Barry K."/>
            <person name="LaButti K."/>
            <person name="Morin E."/>
            <person name="Salamov A."/>
            <person name="Lipzen A."/>
            <person name="Mereny Z."/>
            <person name="Hegedus B."/>
            <person name="Baldrian P."/>
            <person name="Stursova M."/>
            <person name="Weitz H."/>
            <person name="Taylor A."/>
            <person name="Grigoriev I.V."/>
            <person name="Nagy L.G."/>
            <person name="Martin F."/>
            <person name="Kauserud H."/>
        </authorList>
    </citation>
    <scope>NUCLEOTIDE SEQUENCE</scope>
    <source>
        <strain evidence="1">9284</strain>
    </source>
</reference>
<dbReference type="AlphaFoldDB" id="A0AAD7BIX2"/>
<evidence type="ECO:0008006" key="3">
    <source>
        <dbReference type="Google" id="ProtNLM"/>
    </source>
</evidence>
<name>A0AAD7BIX2_9AGAR</name>
<proteinExistence type="predicted"/>
<keyword evidence="2" id="KW-1185">Reference proteome</keyword>
<evidence type="ECO:0000313" key="1">
    <source>
        <dbReference type="EMBL" id="KAJ7622432.1"/>
    </source>
</evidence>